<comment type="caution">
    <text evidence="2">The sequence shown here is derived from an EMBL/GenBank/DDBJ whole genome shotgun (WGS) entry which is preliminary data.</text>
</comment>
<dbReference type="InterPro" id="IPR000160">
    <property type="entry name" value="GGDEF_dom"/>
</dbReference>
<name>A0ABT9I1S7_9GAMM</name>
<dbReference type="EMBL" id="JAPJDZ010000039">
    <property type="protein sequence ID" value="MDP5137133.1"/>
    <property type="molecule type" value="Genomic_DNA"/>
</dbReference>
<accession>A0ABT9I1S7</accession>
<evidence type="ECO:0000313" key="2">
    <source>
        <dbReference type="EMBL" id="MDP5137133.1"/>
    </source>
</evidence>
<gene>
    <name evidence="2" type="ORF">ORJ04_14360</name>
</gene>
<dbReference type="Pfam" id="PF00990">
    <property type="entry name" value="GGDEF"/>
    <property type="match status" value="1"/>
</dbReference>
<keyword evidence="3" id="KW-1185">Reference proteome</keyword>
<dbReference type="NCBIfam" id="TIGR00254">
    <property type="entry name" value="GGDEF"/>
    <property type="match status" value="1"/>
</dbReference>
<dbReference type="SUPFAM" id="SSF55073">
    <property type="entry name" value="Nucleotide cyclase"/>
    <property type="match status" value="1"/>
</dbReference>
<organism evidence="2 3">
    <name type="scientific">Rheinheimera baltica</name>
    <dbReference type="NCBI Taxonomy" id="67576"/>
    <lineage>
        <taxon>Bacteria</taxon>
        <taxon>Pseudomonadati</taxon>
        <taxon>Pseudomonadota</taxon>
        <taxon>Gammaproteobacteria</taxon>
        <taxon>Chromatiales</taxon>
        <taxon>Chromatiaceae</taxon>
        <taxon>Rheinheimera</taxon>
    </lineage>
</organism>
<dbReference type="Proteomes" id="UP001231109">
    <property type="component" value="Unassembled WGS sequence"/>
</dbReference>
<evidence type="ECO:0000259" key="1">
    <source>
        <dbReference type="PROSITE" id="PS50887"/>
    </source>
</evidence>
<dbReference type="PANTHER" id="PTHR46663">
    <property type="entry name" value="DIGUANYLATE CYCLASE DGCT-RELATED"/>
    <property type="match status" value="1"/>
</dbReference>
<reference evidence="2 3" key="1">
    <citation type="submission" date="2022-11" db="EMBL/GenBank/DDBJ databases">
        <title>Viruses from the air-sea interface of a natural surface slick.</title>
        <authorList>
            <person name="Rahlff J."/>
            <person name="Holmfeldt K."/>
        </authorList>
    </citation>
    <scope>NUCLEOTIDE SEQUENCE [LARGE SCALE GENOMIC DNA]</scope>
    <source>
        <strain evidence="2 3">SMS4</strain>
    </source>
</reference>
<dbReference type="PROSITE" id="PS50887">
    <property type="entry name" value="GGDEF"/>
    <property type="match status" value="1"/>
</dbReference>
<evidence type="ECO:0000313" key="3">
    <source>
        <dbReference type="Proteomes" id="UP001231109"/>
    </source>
</evidence>
<dbReference type="CDD" id="cd01949">
    <property type="entry name" value="GGDEF"/>
    <property type="match status" value="1"/>
</dbReference>
<feature type="domain" description="GGDEF" evidence="1">
    <location>
        <begin position="56"/>
        <end position="188"/>
    </location>
</feature>
<dbReference type="PANTHER" id="PTHR46663:SF2">
    <property type="entry name" value="GGDEF DOMAIN-CONTAINING PROTEIN"/>
    <property type="match status" value="1"/>
</dbReference>
<dbReference type="InterPro" id="IPR029787">
    <property type="entry name" value="Nucleotide_cyclase"/>
</dbReference>
<dbReference type="Gene3D" id="3.30.70.270">
    <property type="match status" value="1"/>
</dbReference>
<proteinExistence type="predicted"/>
<dbReference type="SMART" id="SM00267">
    <property type="entry name" value="GGDEF"/>
    <property type="match status" value="1"/>
</dbReference>
<protein>
    <submittedName>
        <fullName evidence="2">GGDEF domain-containing protein</fullName>
    </submittedName>
</protein>
<dbReference type="InterPro" id="IPR043128">
    <property type="entry name" value="Rev_trsase/Diguanyl_cyclase"/>
</dbReference>
<dbReference type="InterPro" id="IPR052163">
    <property type="entry name" value="DGC-Regulatory_Protein"/>
</dbReference>
<sequence>MKSDLATVRDNLRLSQQTEKASRHSALTDALTGLSNRMAFDQALSHALLQAQRHNWSLAVLFIDVDKFKHINDTYGHDTGDKVLITVAKRLTAFVRNEDIVSRWGGDEFVCLLREIKLESDVIQLAAKLVDHIAEDFSLNELMLNIRISIGIAISPQHTESADLLLKYADSAMYVAKTTPLRIAVYKALS</sequence>